<feature type="compositionally biased region" description="Acidic residues" evidence="3">
    <location>
        <begin position="451"/>
        <end position="465"/>
    </location>
</feature>
<evidence type="ECO:0000256" key="1">
    <source>
        <dbReference type="ARBA" id="ARBA00023054"/>
    </source>
</evidence>
<feature type="compositionally biased region" description="Acidic residues" evidence="3">
    <location>
        <begin position="752"/>
        <end position="769"/>
    </location>
</feature>
<keyword evidence="6" id="KW-1185">Reference proteome</keyword>
<protein>
    <recommendedName>
        <fullName evidence="4">ITPR-interacting domain-containing protein</fullName>
    </recommendedName>
</protein>
<dbReference type="InterPro" id="IPR043444">
    <property type="entry name" value="TESPA1-like"/>
</dbReference>
<feature type="compositionally biased region" description="Basic and acidic residues" evidence="3">
    <location>
        <begin position="411"/>
        <end position="436"/>
    </location>
</feature>
<feature type="region of interest" description="Disordered" evidence="3">
    <location>
        <begin position="37"/>
        <end position="68"/>
    </location>
</feature>
<dbReference type="SMART" id="SM01257">
    <property type="entry name" value="KRAP_IP3R_bind"/>
    <property type="match status" value="1"/>
</dbReference>
<accession>A0AAN7XF58</accession>
<feature type="region of interest" description="Disordered" evidence="3">
    <location>
        <begin position="255"/>
        <end position="284"/>
    </location>
</feature>
<dbReference type="Pfam" id="PF14722">
    <property type="entry name" value="KRAP_IP3R_bind"/>
    <property type="match status" value="1"/>
</dbReference>
<feature type="region of interest" description="Disordered" evidence="3">
    <location>
        <begin position="1"/>
        <end position="22"/>
    </location>
</feature>
<evidence type="ECO:0000256" key="3">
    <source>
        <dbReference type="SAM" id="MobiDB-lite"/>
    </source>
</evidence>
<feature type="compositionally biased region" description="Low complexity" evidence="3">
    <location>
        <begin position="533"/>
        <end position="545"/>
    </location>
</feature>
<feature type="region of interest" description="Disordered" evidence="3">
    <location>
        <begin position="1236"/>
        <end position="1316"/>
    </location>
</feature>
<comment type="caution">
    <text evidence="5">The sequence shown here is derived from an EMBL/GenBank/DDBJ whole genome shotgun (WGS) entry which is preliminary data.</text>
</comment>
<evidence type="ECO:0000259" key="4">
    <source>
        <dbReference type="SMART" id="SM01257"/>
    </source>
</evidence>
<feature type="region of interest" description="Disordered" evidence="3">
    <location>
        <begin position="310"/>
        <end position="494"/>
    </location>
</feature>
<dbReference type="GO" id="GO:0005102">
    <property type="term" value="F:signaling receptor binding"/>
    <property type="evidence" value="ECO:0007669"/>
    <property type="project" value="InterPro"/>
</dbReference>
<proteinExistence type="predicted"/>
<dbReference type="PANTHER" id="PTHR17469">
    <property type="entry name" value="SPERM SPECIFIC ANTIGEN 2-RELATED"/>
    <property type="match status" value="1"/>
</dbReference>
<feature type="compositionally biased region" description="Pro residues" evidence="3">
    <location>
        <begin position="888"/>
        <end position="906"/>
    </location>
</feature>
<feature type="compositionally biased region" description="Basic and acidic residues" evidence="3">
    <location>
        <begin position="681"/>
        <end position="695"/>
    </location>
</feature>
<reference evidence="5 6" key="2">
    <citation type="journal article" date="2023" name="Mol. Biol. Evol.">
        <title>Genomics of Secondarily Temperate Adaptation in the Only Non-Antarctic Icefish.</title>
        <authorList>
            <person name="Rivera-Colon A.G."/>
            <person name="Rayamajhi N."/>
            <person name="Minhas B.F."/>
            <person name="Madrigal G."/>
            <person name="Bilyk K.T."/>
            <person name="Yoon V."/>
            <person name="Hune M."/>
            <person name="Gregory S."/>
            <person name="Cheng C.H.C."/>
            <person name="Catchen J.M."/>
        </authorList>
    </citation>
    <scope>NUCLEOTIDE SEQUENCE [LARGE SCALE GENOMIC DNA]</scope>
    <source>
        <strain evidence="5">JMC-PN-2008</strain>
    </source>
</reference>
<gene>
    <name evidence="5" type="ORF">PBY51_022383</name>
</gene>
<feature type="domain" description="ITPR-interacting" evidence="4">
    <location>
        <begin position="138"/>
        <end position="303"/>
    </location>
</feature>
<evidence type="ECO:0000313" key="6">
    <source>
        <dbReference type="Proteomes" id="UP001346869"/>
    </source>
</evidence>
<feature type="compositionally biased region" description="Low complexity" evidence="3">
    <location>
        <begin position="1242"/>
        <end position="1258"/>
    </location>
</feature>
<reference evidence="5 6" key="1">
    <citation type="journal article" date="2023" name="Genes (Basel)">
        <title>Chromosome-Level Genome Assembly and Circadian Gene Repertoire of the Patagonia Blennie Eleginops maclovinus-The Closest Ancestral Proxy of Antarctic Cryonotothenioids.</title>
        <authorList>
            <person name="Cheng C.C."/>
            <person name="Rivera-Colon A.G."/>
            <person name="Minhas B.F."/>
            <person name="Wilson L."/>
            <person name="Rayamajhi N."/>
            <person name="Vargas-Chacoff L."/>
            <person name="Catchen J.M."/>
        </authorList>
    </citation>
    <scope>NUCLEOTIDE SEQUENCE [LARGE SCALE GENOMIC DNA]</scope>
    <source>
        <strain evidence="5">JMC-PN-2008</strain>
    </source>
</reference>
<keyword evidence="1 2" id="KW-0175">Coiled coil</keyword>
<dbReference type="Proteomes" id="UP001346869">
    <property type="component" value="Unassembled WGS sequence"/>
</dbReference>
<evidence type="ECO:0000256" key="2">
    <source>
        <dbReference type="SAM" id="Coils"/>
    </source>
</evidence>
<feature type="compositionally biased region" description="Basic and acidic residues" evidence="3">
    <location>
        <begin position="1294"/>
        <end position="1303"/>
    </location>
</feature>
<feature type="region of interest" description="Disordered" evidence="3">
    <location>
        <begin position="528"/>
        <end position="724"/>
    </location>
</feature>
<dbReference type="InterPro" id="IPR029326">
    <property type="entry name" value="SSFA2_C"/>
</dbReference>
<feature type="coiled-coil region" evidence="2">
    <location>
        <begin position="1161"/>
        <end position="1192"/>
    </location>
</feature>
<dbReference type="EMBL" id="JAUZQC010000013">
    <property type="protein sequence ID" value="KAK5860945.1"/>
    <property type="molecule type" value="Genomic_DNA"/>
</dbReference>
<feature type="region of interest" description="Disordered" evidence="3">
    <location>
        <begin position="736"/>
        <end position="910"/>
    </location>
</feature>
<feature type="compositionally biased region" description="Basic and acidic residues" evidence="3">
    <location>
        <begin position="550"/>
        <end position="564"/>
    </location>
</feature>
<name>A0AAN7XF58_ELEMC</name>
<dbReference type="PANTHER" id="PTHR17469:SF11">
    <property type="entry name" value="PROTEIN ITPRID2"/>
    <property type="match status" value="1"/>
</dbReference>
<feature type="compositionally biased region" description="Polar residues" evidence="3">
    <location>
        <begin position="835"/>
        <end position="872"/>
    </location>
</feature>
<organism evidence="5 6">
    <name type="scientific">Eleginops maclovinus</name>
    <name type="common">Patagonian blennie</name>
    <name type="synonym">Eleginus maclovinus</name>
    <dbReference type="NCBI Taxonomy" id="56733"/>
    <lineage>
        <taxon>Eukaryota</taxon>
        <taxon>Metazoa</taxon>
        <taxon>Chordata</taxon>
        <taxon>Craniata</taxon>
        <taxon>Vertebrata</taxon>
        <taxon>Euteleostomi</taxon>
        <taxon>Actinopterygii</taxon>
        <taxon>Neopterygii</taxon>
        <taxon>Teleostei</taxon>
        <taxon>Neoteleostei</taxon>
        <taxon>Acanthomorphata</taxon>
        <taxon>Eupercaria</taxon>
        <taxon>Perciformes</taxon>
        <taxon>Notothenioidei</taxon>
        <taxon>Eleginopidae</taxon>
        <taxon>Eleginops</taxon>
    </lineage>
</organism>
<dbReference type="InterPro" id="IPR029325">
    <property type="entry name" value="ITPR-bd"/>
</dbReference>
<dbReference type="Pfam" id="PF14723">
    <property type="entry name" value="SSFA2_C"/>
    <property type="match status" value="1"/>
</dbReference>
<feature type="compositionally biased region" description="Acidic residues" evidence="3">
    <location>
        <begin position="647"/>
        <end position="658"/>
    </location>
</feature>
<evidence type="ECO:0000313" key="5">
    <source>
        <dbReference type="EMBL" id="KAK5860945.1"/>
    </source>
</evidence>
<feature type="compositionally biased region" description="Polar residues" evidence="3">
    <location>
        <begin position="776"/>
        <end position="793"/>
    </location>
</feature>
<feature type="compositionally biased region" description="Low complexity" evidence="3">
    <location>
        <begin position="313"/>
        <end position="324"/>
    </location>
</feature>
<sequence>MECGSLAMDISNAPDPGGQSDYNVACLRRQAWAKSKESTWLELEEERPQQNQRDGGEQRPSEEPGQVPNNIASWLIKCRTPLGASLDDQTASPSKGVQKNGCSFEDDLSLGAEANHLQSSNNKSESCFGLAADQKRSQYKERARSMNSTGSGKSSTVSSLSELLDLYEEDPEEILLNLGFGREEPDLASKVPARFFNNSSIARGIDIKVYLGAQLQRMEVENPNYALTSRFRQIEVLTTVANEFFQLYSQVSGQPVQRISSKDQGGGEEGEGKEANKSCPPLKKTNSALNVAKLLKKTISKHNLLAAAPESPQANTNNQQLQLNGHANPDHAHTNGHATGGPEQDGSSTDPDHQADSVNQKHMRRKDCSLATVTEESNGDGDDSPEQSSPNPAGNGEHEPESADSSATNQRTEEGTQVSKEELEEKNRTSTPERAHPSLVPFKLAQKENTDSFDMEEIQSNEDEDLPHRMSRATDLLRQQSDSSGFEEPSADSNIYLKVQESSDSCDSETTVTPLAMDQPAFVMPDTHEEEAGPVAAAAAAAAAETEAEAEGRSVSREDEHDGFLEQILQYTAHHLPKNIGMQRDESQEEQVESEQRNDSQSEPEREISQSMPIAEQEPQPEVPELEHTPNQTETASDAEPPTEGAVAEEQEEEEQAILEDSGPLCFPPPPSSPVLSALYRAEHSQLSRGGHDLTHIPGRGRGRRGFPLQRSSSLPSSLLSPTRVVSSVRIQFRRGKASCTQPKYSFKYSPEDEGDKEEEDEEDEEEEDKEGHSKCLSTLIINPASSSDSINKLQKLPPEAAVPPKPIPRYLLRSTCSLQSSSPPPDLSPVSHGHSWSTQSVPDLFSSQQHPGQFQQNMSTNQIQQSWNSGQMRFRYPNPPAHYVNPSPNPSPSPYPSTVNPPPQYPSNLHPYASLPNLLQHQNLPHHSSLTSLYQPTSSTIPQHGSLSNLHQPSAAQHVNMSNLHPGTPAMHQQGYNHLYSHQSPYNASPHGLQFASPYLGYNMYNMNPHLAYHNPVTHCPPFAPEHGLHPGFATPPAGFHPGLASSHGSVNSLHMGYNPHAASGLGASQGPSSTEMQLRRVLHDIKGTVQSLSQTRVGTPDVFSEPRAGLPSQKSLVEFQQKRQSLNLFRSQMMDLELSIIRQQAQVYKHLSPADRMEVEQLQSLRSAVREELQELEQQLEDRLMELTHSPPQHRGLHRGSSVDSLSTASALRAMEPVSDLLREQLYLQSELSDDGHALSTAPSSRSSSPVRNGSRQKGGVYRATININPVPPPRSITHTEEKEEEEELEEREPARGRGEGLPEEEGAAGGARVGNLQHLIREIRESLAQEVRQEIYSELLAAVSPRRSPLPGSRQPL</sequence>
<feature type="compositionally biased region" description="Basic and acidic residues" evidence="3">
    <location>
        <begin position="594"/>
        <end position="608"/>
    </location>
</feature>
<feature type="compositionally biased region" description="Low complexity" evidence="3">
    <location>
        <begin position="706"/>
        <end position="724"/>
    </location>
</feature>